<name>H6NCG5_9BACL</name>
<feature type="transmembrane region" description="Helical" evidence="3">
    <location>
        <begin position="62"/>
        <end position="86"/>
    </location>
</feature>
<evidence type="ECO:0000256" key="3">
    <source>
        <dbReference type="SAM" id="Phobius"/>
    </source>
</evidence>
<feature type="transmembrane region" description="Helical" evidence="3">
    <location>
        <begin position="196"/>
        <end position="229"/>
    </location>
</feature>
<evidence type="ECO:0000313" key="6">
    <source>
        <dbReference type="Proteomes" id="UP000007523"/>
    </source>
</evidence>
<accession>H6NCG5</accession>
<dbReference type="Pfam" id="PF01757">
    <property type="entry name" value="Acyl_transf_3"/>
    <property type="match status" value="1"/>
</dbReference>
<evidence type="ECO:0000259" key="4">
    <source>
        <dbReference type="Pfam" id="PF01757"/>
    </source>
</evidence>
<keyword evidence="3" id="KW-0812">Transmembrane</keyword>
<feature type="domain" description="Acyltransferase 3" evidence="4">
    <location>
        <begin position="13"/>
        <end position="355"/>
    </location>
</feature>
<feature type="transmembrane region" description="Helical" evidence="3">
    <location>
        <begin position="107"/>
        <end position="128"/>
    </location>
</feature>
<dbReference type="PANTHER" id="PTHR23028">
    <property type="entry name" value="ACETYLTRANSFERASE"/>
    <property type="match status" value="1"/>
</dbReference>
<feature type="transmembrane region" description="Helical" evidence="3">
    <location>
        <begin position="21"/>
        <end position="42"/>
    </location>
</feature>
<comment type="similarity">
    <text evidence="2">Belongs to the acyltransferase 3 family.</text>
</comment>
<gene>
    <name evidence="5" type="ORF">PM3016_1660</name>
</gene>
<dbReference type="KEGG" id="pmq:PM3016_1660"/>
<dbReference type="Proteomes" id="UP000007523">
    <property type="component" value="Chromosome"/>
</dbReference>
<feature type="transmembrane region" description="Helical" evidence="3">
    <location>
        <begin position="166"/>
        <end position="190"/>
    </location>
</feature>
<proteinExistence type="inferred from homology"/>
<feature type="transmembrane region" description="Helical" evidence="3">
    <location>
        <begin position="313"/>
        <end position="330"/>
    </location>
</feature>
<evidence type="ECO:0000313" key="5">
    <source>
        <dbReference type="EMBL" id="AFC28578.1"/>
    </source>
</evidence>
<dbReference type="RefSeq" id="WP_014369127.1">
    <property type="nucleotide sequence ID" value="NC_016935.1"/>
</dbReference>
<keyword evidence="6" id="KW-1185">Reference proteome</keyword>
<dbReference type="GO" id="GO:0016747">
    <property type="term" value="F:acyltransferase activity, transferring groups other than amino-acyl groups"/>
    <property type="evidence" value="ECO:0007669"/>
    <property type="project" value="InterPro"/>
</dbReference>
<evidence type="ECO:0000256" key="1">
    <source>
        <dbReference type="ARBA" id="ARBA00004370"/>
    </source>
</evidence>
<dbReference type="HOGENOM" id="CLU_005679_2_4_9"/>
<dbReference type="STRING" id="1116391.PM3016_1660"/>
<protein>
    <submittedName>
        <fullName evidence="5">Acyltransferase family protein</fullName>
    </submittedName>
</protein>
<keyword evidence="3" id="KW-1133">Transmembrane helix</keyword>
<evidence type="ECO:0000256" key="2">
    <source>
        <dbReference type="ARBA" id="ARBA00007400"/>
    </source>
</evidence>
<feature type="transmembrane region" description="Helical" evidence="3">
    <location>
        <begin position="272"/>
        <end position="292"/>
    </location>
</feature>
<dbReference type="EMBL" id="CP003235">
    <property type="protein sequence ID" value="AFC28578.1"/>
    <property type="molecule type" value="Genomic_DNA"/>
</dbReference>
<dbReference type="AlphaFoldDB" id="H6NCG5"/>
<organism evidence="5 6">
    <name type="scientific">Paenibacillus mucilaginosus 3016</name>
    <dbReference type="NCBI Taxonomy" id="1116391"/>
    <lineage>
        <taxon>Bacteria</taxon>
        <taxon>Bacillati</taxon>
        <taxon>Bacillota</taxon>
        <taxon>Bacilli</taxon>
        <taxon>Bacillales</taxon>
        <taxon>Paenibacillaceae</taxon>
        <taxon>Paenibacillus</taxon>
    </lineage>
</organism>
<comment type="subcellular location">
    <subcellularLocation>
        <location evidence="1">Membrane</location>
    </subcellularLocation>
</comment>
<keyword evidence="5" id="KW-0012">Acyltransferase</keyword>
<dbReference type="InterPro" id="IPR002656">
    <property type="entry name" value="Acyl_transf_3_dom"/>
</dbReference>
<dbReference type="InterPro" id="IPR050879">
    <property type="entry name" value="Acyltransferase_3"/>
</dbReference>
<keyword evidence="3" id="KW-0472">Membrane</keyword>
<sequence>MNAVITPKKEHYKELDSIRGVASLSVLITHLLLVFPVIASSVTYQEHPLLFIAKYVPFLRSLFIGGPEAVKLFFVLSGFVLALPFLRPGASIAYLPFMVKRFCRIYFPYYTAISLAFILSMAAVQGPLPEYSGWFNSSWADPLTLPLLLHHLFLLGEFNHHAYNNVIWSLIHEMRVSLIFPLLMYGVIRFSWKANILLYLILGFAGFYLGGFGNTLGFLLLFVVGALLAKHKDRLIAVYQGLTPLRKTAVFFFGFCLYSLHLPDSLKNSVLITAFTDLNMIGCCILILAAMAKGAFSKLLRHPVLHFFGKISYSLYLLHLIVLIASVRWLHGSLPVWLILGIAAIGSIALAALSYYAVEVPSIKIGQKWAARISGTGKPAAAAGTAGKVNGTPAP</sequence>
<keyword evidence="5" id="KW-0808">Transferase</keyword>
<reference evidence="5 6" key="1">
    <citation type="journal article" date="2012" name="J. Bacteriol.">
        <title>Complete Genome Sequence of Paenibacillus mucilaginosus 3016, a Bacterium Functional as Microbial Fertilizer.</title>
        <authorList>
            <person name="Ma M."/>
            <person name="Wang Z."/>
            <person name="Li L."/>
            <person name="Jiang X."/>
            <person name="Guan D."/>
            <person name="Cao F."/>
            <person name="Chen H."/>
            <person name="Wang X."/>
            <person name="Shen D."/>
            <person name="Du B."/>
            <person name="Li J."/>
        </authorList>
    </citation>
    <scope>NUCLEOTIDE SEQUENCE [LARGE SCALE GENOMIC DNA]</scope>
    <source>
        <strain evidence="5 6">3016</strain>
    </source>
</reference>
<feature type="transmembrane region" description="Helical" evidence="3">
    <location>
        <begin position="336"/>
        <end position="358"/>
    </location>
</feature>